<gene>
    <name evidence="2" type="ORF">DES40_1716</name>
</gene>
<feature type="region of interest" description="Disordered" evidence="1">
    <location>
        <begin position="1"/>
        <end position="28"/>
    </location>
</feature>
<keyword evidence="3" id="KW-1185">Reference proteome</keyword>
<evidence type="ECO:0008006" key="4">
    <source>
        <dbReference type="Google" id="ProtNLM"/>
    </source>
</evidence>
<dbReference type="OrthoDB" id="7858450at2"/>
<dbReference type="RefSeq" id="WP_121100762.1">
    <property type="nucleotide sequence ID" value="NZ_RBII01000002.1"/>
</dbReference>
<name>A0A420WDE3_9PROT</name>
<organism evidence="2 3">
    <name type="scientific">Litorimonas taeanensis</name>
    <dbReference type="NCBI Taxonomy" id="568099"/>
    <lineage>
        <taxon>Bacteria</taxon>
        <taxon>Pseudomonadati</taxon>
        <taxon>Pseudomonadota</taxon>
        <taxon>Alphaproteobacteria</taxon>
        <taxon>Maricaulales</taxon>
        <taxon>Robiginitomaculaceae</taxon>
    </lineage>
</organism>
<reference evidence="2 3" key="1">
    <citation type="submission" date="2018-10" db="EMBL/GenBank/DDBJ databases">
        <title>Genomic Encyclopedia of Type Strains, Phase IV (KMG-IV): sequencing the most valuable type-strain genomes for metagenomic binning, comparative biology and taxonomic classification.</title>
        <authorList>
            <person name="Goeker M."/>
        </authorList>
    </citation>
    <scope>NUCLEOTIDE SEQUENCE [LARGE SCALE GENOMIC DNA]</scope>
    <source>
        <strain evidence="2 3">DSM 22008</strain>
    </source>
</reference>
<sequence length="129" mass="14361">MTPVSWPAGLPGNQGQIRKDGFQPLPADNMRVSDMEDGAKSARKFTIGWSKHKGVWRFSLGEFAIFKAFVRDELKDGIRPFTYNPPLSSYTVAAYFVPQEGGRAYVPSPGPGANMFVNFEVRFLDRALS</sequence>
<accession>A0A420WDE3</accession>
<dbReference type="InParanoid" id="A0A420WDE3"/>
<dbReference type="Proteomes" id="UP000282211">
    <property type="component" value="Unassembled WGS sequence"/>
</dbReference>
<evidence type="ECO:0000256" key="1">
    <source>
        <dbReference type="SAM" id="MobiDB-lite"/>
    </source>
</evidence>
<protein>
    <recommendedName>
        <fullName evidence="4">Phage-related protein</fullName>
    </recommendedName>
</protein>
<comment type="caution">
    <text evidence="2">The sequence shown here is derived from an EMBL/GenBank/DDBJ whole genome shotgun (WGS) entry which is preliminary data.</text>
</comment>
<dbReference type="EMBL" id="RBII01000002">
    <property type="protein sequence ID" value="RKQ68940.1"/>
    <property type="molecule type" value="Genomic_DNA"/>
</dbReference>
<evidence type="ECO:0000313" key="3">
    <source>
        <dbReference type="Proteomes" id="UP000282211"/>
    </source>
</evidence>
<dbReference type="AlphaFoldDB" id="A0A420WDE3"/>
<evidence type="ECO:0000313" key="2">
    <source>
        <dbReference type="EMBL" id="RKQ68940.1"/>
    </source>
</evidence>
<proteinExistence type="predicted"/>